<evidence type="ECO:0000259" key="11">
    <source>
        <dbReference type="Pfam" id="PF25097"/>
    </source>
</evidence>
<dbReference type="Pfam" id="PF16417">
    <property type="entry name" value="CNOT1_TTP_bind"/>
    <property type="match status" value="1"/>
</dbReference>
<dbReference type="Gene3D" id="1.25.40.840">
    <property type="entry name" value="CCR4-NOT transcription complex subunit 1 TTP binding domain"/>
    <property type="match status" value="1"/>
</dbReference>
<feature type="region of interest" description="Disordered" evidence="6">
    <location>
        <begin position="1072"/>
        <end position="1137"/>
    </location>
</feature>
<comment type="subcellular location">
    <subcellularLocation>
        <location evidence="1">Nucleus</location>
    </subcellularLocation>
</comment>
<evidence type="ECO:0000259" key="10">
    <source>
        <dbReference type="Pfam" id="PF16417"/>
    </source>
</evidence>
<evidence type="ECO:0000256" key="2">
    <source>
        <dbReference type="ARBA" id="ARBA00022491"/>
    </source>
</evidence>
<keyword evidence="4" id="KW-0804">Transcription</keyword>
<feature type="domain" description="CCR4-NOT transcription complex subunit 1 CAF1-binding" evidence="9">
    <location>
        <begin position="807"/>
        <end position="1018"/>
    </location>
</feature>
<feature type="compositionally biased region" description="Low complexity" evidence="6">
    <location>
        <begin position="1115"/>
        <end position="1129"/>
    </location>
</feature>
<evidence type="ECO:0000256" key="3">
    <source>
        <dbReference type="ARBA" id="ARBA00023015"/>
    </source>
</evidence>
<keyword evidence="13" id="KW-1185">Reference proteome</keyword>
<proteinExistence type="predicted"/>
<evidence type="ECO:0000259" key="9">
    <source>
        <dbReference type="Pfam" id="PF16415"/>
    </source>
</evidence>
<feature type="compositionally biased region" description="Polar residues" evidence="6">
    <location>
        <begin position="1099"/>
        <end position="1114"/>
    </location>
</feature>
<dbReference type="GO" id="GO:0005634">
    <property type="term" value="C:nucleus"/>
    <property type="evidence" value="ECO:0007669"/>
    <property type="project" value="UniProtKB-SubCell"/>
</dbReference>
<dbReference type="Gene3D" id="1.25.40.800">
    <property type="match status" value="1"/>
</dbReference>
<dbReference type="Proteomes" id="UP000092321">
    <property type="component" value="Unassembled WGS sequence"/>
</dbReference>
<dbReference type="Pfam" id="PF04054">
    <property type="entry name" value="Not1"/>
    <property type="match status" value="1"/>
</dbReference>
<dbReference type="InterPro" id="IPR038535">
    <property type="entry name" value="CNOT1_TTP_bind_sf"/>
</dbReference>
<dbReference type="OrthoDB" id="1933107at2759"/>
<dbReference type="Gene3D" id="1.25.40.180">
    <property type="match status" value="1"/>
</dbReference>
<name>A0A1B7TFA9_9ASCO</name>
<keyword evidence="2" id="KW-0678">Repressor</keyword>
<dbReference type="GO" id="GO:0030015">
    <property type="term" value="C:CCR4-NOT core complex"/>
    <property type="evidence" value="ECO:0007669"/>
    <property type="project" value="InterPro"/>
</dbReference>
<evidence type="ECO:0000256" key="4">
    <source>
        <dbReference type="ARBA" id="ARBA00023163"/>
    </source>
</evidence>
<dbReference type="PANTHER" id="PTHR13162">
    <property type="entry name" value="CCR4-NOT TRANSCRIPTION COMPLEX"/>
    <property type="match status" value="1"/>
</dbReference>
<feature type="domain" description="CCR4-Not complex component Not1 C-terminal" evidence="7">
    <location>
        <begin position="1791"/>
        <end position="2143"/>
    </location>
</feature>
<evidence type="ECO:0000256" key="5">
    <source>
        <dbReference type="ARBA" id="ARBA00023242"/>
    </source>
</evidence>
<evidence type="ECO:0000256" key="6">
    <source>
        <dbReference type="SAM" id="MobiDB-lite"/>
    </source>
</evidence>
<dbReference type="InterPro" id="IPR055454">
    <property type="entry name" value="CNOT1-like_NOT1_connector"/>
</dbReference>
<evidence type="ECO:0000256" key="1">
    <source>
        <dbReference type="ARBA" id="ARBA00004123"/>
    </source>
</evidence>
<accession>A0A1B7TFA9</accession>
<sequence length="2174" mass="247559">MANMDIDLSKLADNTLSQFIATRVSKLIATNQDIDEFVLNEAFSLSSKDFLDFYLVLLLQFLCFEDSNESMKDLLLGGQVIKNAKTSDRILQLINAMTGLFSVYYTQTSFAKNVDPLQTVFSGKIDETIRQKIGPSLCNHLMTLVKAKNSNNKKNNINSDIYSSGEPISQLLYYSICSLKFSSQPADKVINSLFKTFEGELLVSTVASILIDILLPRSVGVPGWKNTDKEVIIASISENIFRKGGNPSLSLDDLFANLQKLVSQKAKYGFKSINNGDSSPTEQSLSDFFHALNLTTVKNFFFKTEWSKSFKLKIMTILHNWDFNNPENFNLLGKNSDGIPVIPFVDKHIDTSDESSNVIYNLEPVTLWSWELQLENVYKNESRDISNEDLAHFNESTKEAFTKYPEPFISSLIANMKFLRLMTDNLDIFDEYLNILYTRLYAISSEACLKRLFVDKLPNKKILVNKIIKSIIQHQSMTAHLLLDYILNNKFFDESFLNFNNYLYVASYNLRISGNETVLQNKVFQTVTKQLGSSEENINSAIELLQFHKSLIEKNIHYPNVKIFPENEFLKMIINTIAKSPFINANKSKHVYTLIQFFIGKNYTMNHPTLNPLFAFKVENPAVANKSGLFFRDLYSGKTSIQEAVTIMTTVLNSSNEFDNEFYAHLIGEIASEIDFFQEYPNDALKICATFIGEIIRHELISGVQLETFKNRMLNIVQNNEKLQNVFFINVLINIGEAKVEEFGAQYFNTIFAECKDLRENATFRNWIETVLAPKTKDVKYINPTKPLNYVDPSSVKLGDKLSVDYSFVLNNVSKTNIKEMANSIKNIIKFKLNGTGIVETFAKLVSQRIKQDSNYHIVYRDLLYEVGNDQLIDDVTYLTLFSAKRIFATSNQSTQDKNLLKNLGNWLGLCLLAKDKVITHYEIAIRELLLESWEDNYTNLSIPFICKIINYTKESSLFKIPNLWTNSILELLREMNELGTNPEYSSKWPLKLTFEIEVLFKNLKLSLDEIDKSNWLSPDVNGLKLLSGELYFESKELKTSEKVLQNLIQIPVMNIVRGQKLQQMNSGMNMEPLEQHQQQQPPGLAQFNNNNQQQAQNSPMTQAHQQQLNIISKQPQQQFPSQNAQQAQVNPMQPPAHNESILTSLVGNTMFVANPDLQVAFQMAIAKAVREILLSVVEKSSTIAATTARSLVSKDFATEADPELFKNTCIKTARQLAKSFAYINSCTLLKKNIESTTKQLCANVMAIVPHAEEDLASAINDNVNIAINIIENAAMGKATSIVSELIIPDLAVRHHHISRRSTQKFHYNENSAPVKRLPQALSLNENGITQKQFGIYENLAQLPVGTDFKSGNMAQSVPMNNGPNSNSSDKQALLQQLNKEKSNQQQLLQQLNTPQQVAANLIMSPENLSKSNMATPVVQPVQQQQNMIQNNFEVQLSFLNDMIEALTQIMLDAAGKPIDQEVIGMVDAFVIRIISGISASKQKDNIALSLSQSCVSRMFQFSNNQLIVVVFTKLIQKICTISPVAKKDVNWWLVYSTDALKMNSGCLLFLIKIGLLEANQLDILLSGLLKSDLSGTVEFVLDITNNIIRQPILAITKTQLVNTITLLEQIEDEKYKEMINGLFNDPLYYQHGALKIVSEKDKFSVAFIEWVNLCENYKPTDLVCRAFINELMELIGDSDTFIKFFNVALDVSIESFNKSDPTGNVFNGIDALSFLVIQILVFQEYTSDCVNDERLDFLKLVFLQFQSKFTIEHTFENFNERPFFRFISILLSYWQQLNVAEFDIISDKTTKDSLIAFNTDLYLATADVLHILQPLAFPGFTFAWISLISHRMFLPIMLKTESCKELFWKKLNLLLIDLFKFFVEYSNLGNESVDVLYKGTLRFVLLIANDCPEYYIDNHYVLLNELPPNFKQIRNIICSAMPLNKVFPQPMNQQIPIDYIPESCEYNPVSLVAPAQDLATLKKPIDSYLRIPSSSLLRNINNQILTAKNENSLIDFKFINSIISHIVMQAGDELVTTSKQAILNLTSSYFNLISNLITSNIQENKDIVYNTLESLVNHLRFPNTQTYFVWYLLTTMFKLDLKDKTVSKKLNWDEEKLSLVQEMILRSLLERLMIHKPHPWGCTVTFMTILKNNDIESLSFMNEQDKNSKTYQLLTNIGRILELPVNHEQNVFA</sequence>
<feature type="domain" description="CCR4-NOT transcription complex subunit 1-like NOT1 connector" evidence="11">
    <location>
        <begin position="1479"/>
        <end position="1614"/>
    </location>
</feature>
<dbReference type="GO" id="GO:0000288">
    <property type="term" value="P:nuclear-transcribed mRNA catabolic process, deadenylation-dependent decay"/>
    <property type="evidence" value="ECO:0007669"/>
    <property type="project" value="TreeGrafter"/>
</dbReference>
<dbReference type="InterPro" id="IPR032193">
    <property type="entry name" value="CNOT1_TTP_bind"/>
</dbReference>
<dbReference type="InterPro" id="IPR007196">
    <property type="entry name" value="CCR4-Not_Not1_C"/>
</dbReference>
<dbReference type="CDD" id="cd20710">
    <property type="entry name" value="NOT1_connector"/>
    <property type="match status" value="1"/>
</dbReference>
<dbReference type="InterPro" id="IPR040398">
    <property type="entry name" value="Not1"/>
</dbReference>
<dbReference type="Pfam" id="PF16415">
    <property type="entry name" value="CNOT1_CAF1_bind"/>
    <property type="match status" value="1"/>
</dbReference>
<comment type="caution">
    <text evidence="12">The sequence shown here is derived from an EMBL/GenBank/DDBJ whole genome shotgun (WGS) entry which is preliminary data.</text>
</comment>
<feature type="domain" description="CCR4-NOT transcription complex subunit 1 TTP binding" evidence="10">
    <location>
        <begin position="620"/>
        <end position="762"/>
    </location>
</feature>
<feature type="domain" description="CCR4-NOT transcription complex subunit 1" evidence="8">
    <location>
        <begin position="1156"/>
        <end position="1297"/>
    </location>
</feature>
<evidence type="ECO:0000259" key="8">
    <source>
        <dbReference type="Pfam" id="PF12842"/>
    </source>
</evidence>
<reference evidence="13" key="1">
    <citation type="journal article" date="2016" name="Proc. Natl. Acad. Sci. U.S.A.">
        <title>Comparative genomics of biotechnologically important yeasts.</title>
        <authorList>
            <person name="Riley R."/>
            <person name="Haridas S."/>
            <person name="Wolfe K.H."/>
            <person name="Lopes M.R."/>
            <person name="Hittinger C.T."/>
            <person name="Goeker M."/>
            <person name="Salamov A.A."/>
            <person name="Wisecaver J.H."/>
            <person name="Long T.M."/>
            <person name="Calvey C.H."/>
            <person name="Aerts A.L."/>
            <person name="Barry K.W."/>
            <person name="Choi C."/>
            <person name="Clum A."/>
            <person name="Coughlan A.Y."/>
            <person name="Deshpande S."/>
            <person name="Douglass A.P."/>
            <person name="Hanson S.J."/>
            <person name="Klenk H.-P."/>
            <person name="LaButti K.M."/>
            <person name="Lapidus A."/>
            <person name="Lindquist E.A."/>
            <person name="Lipzen A.M."/>
            <person name="Meier-Kolthoff J.P."/>
            <person name="Ohm R.A."/>
            <person name="Otillar R.P."/>
            <person name="Pangilinan J.L."/>
            <person name="Peng Y."/>
            <person name="Rokas A."/>
            <person name="Rosa C.A."/>
            <person name="Scheuner C."/>
            <person name="Sibirny A.A."/>
            <person name="Slot J.C."/>
            <person name="Stielow J.B."/>
            <person name="Sun H."/>
            <person name="Kurtzman C.P."/>
            <person name="Blackwell M."/>
            <person name="Grigoriev I.V."/>
            <person name="Jeffries T.W."/>
        </authorList>
    </citation>
    <scope>NUCLEOTIDE SEQUENCE [LARGE SCALE GENOMIC DNA]</scope>
    <source>
        <strain evidence="13">NRRL Y-1626</strain>
    </source>
</reference>
<dbReference type="InterPro" id="IPR032191">
    <property type="entry name" value="CNOT1_CAF1_bind"/>
</dbReference>
<dbReference type="GO" id="GO:0017148">
    <property type="term" value="P:negative regulation of translation"/>
    <property type="evidence" value="ECO:0007669"/>
    <property type="project" value="InterPro"/>
</dbReference>
<dbReference type="PANTHER" id="PTHR13162:SF8">
    <property type="entry name" value="CCR4-NOT TRANSCRIPTION COMPLEX SUBUNIT 1"/>
    <property type="match status" value="1"/>
</dbReference>
<dbReference type="Pfam" id="PF12842">
    <property type="entry name" value="DUF3819"/>
    <property type="match status" value="1"/>
</dbReference>
<dbReference type="Gene3D" id="1.25.40.790">
    <property type="match status" value="1"/>
</dbReference>
<evidence type="ECO:0000313" key="12">
    <source>
        <dbReference type="EMBL" id="OBA27439.1"/>
    </source>
</evidence>
<keyword evidence="3" id="KW-0805">Transcription regulation</keyword>
<feature type="compositionally biased region" description="Low complexity" evidence="6">
    <location>
        <begin position="1076"/>
        <end position="1098"/>
    </location>
</feature>
<dbReference type="GO" id="GO:0000932">
    <property type="term" value="C:P-body"/>
    <property type="evidence" value="ECO:0007669"/>
    <property type="project" value="TreeGrafter"/>
</dbReference>
<protein>
    <submittedName>
        <fullName evidence="12">Not1-domain-containing protein</fullName>
    </submittedName>
</protein>
<feature type="region of interest" description="Disordered" evidence="6">
    <location>
        <begin position="1351"/>
        <end position="1372"/>
    </location>
</feature>
<evidence type="ECO:0000313" key="13">
    <source>
        <dbReference type="Proteomes" id="UP000092321"/>
    </source>
</evidence>
<keyword evidence="5" id="KW-0539">Nucleus</keyword>
<organism evidence="12 13">
    <name type="scientific">Hanseniaspora valbyensis NRRL Y-1626</name>
    <dbReference type="NCBI Taxonomy" id="766949"/>
    <lineage>
        <taxon>Eukaryota</taxon>
        <taxon>Fungi</taxon>
        <taxon>Dikarya</taxon>
        <taxon>Ascomycota</taxon>
        <taxon>Saccharomycotina</taxon>
        <taxon>Saccharomycetes</taxon>
        <taxon>Saccharomycodales</taxon>
        <taxon>Saccharomycodaceae</taxon>
        <taxon>Hanseniaspora</taxon>
    </lineage>
</organism>
<dbReference type="EMBL" id="LXPE01000008">
    <property type="protein sequence ID" value="OBA27439.1"/>
    <property type="molecule type" value="Genomic_DNA"/>
</dbReference>
<dbReference type="GO" id="GO:0060090">
    <property type="term" value="F:molecular adaptor activity"/>
    <property type="evidence" value="ECO:0007669"/>
    <property type="project" value="TreeGrafter"/>
</dbReference>
<dbReference type="InterPro" id="IPR024557">
    <property type="entry name" value="CNOT1_dom_4"/>
</dbReference>
<feature type="compositionally biased region" description="Polar residues" evidence="6">
    <location>
        <begin position="1353"/>
        <end position="1371"/>
    </location>
</feature>
<gene>
    <name evidence="12" type="ORF">HANVADRAFT_52192</name>
</gene>
<evidence type="ECO:0000259" key="7">
    <source>
        <dbReference type="Pfam" id="PF04054"/>
    </source>
</evidence>
<dbReference type="Pfam" id="PF25097">
    <property type="entry name" value="ARM_Cnot1"/>
    <property type="match status" value="1"/>
</dbReference>